<gene>
    <name evidence="2" type="ORF">ALC57_15062</name>
</gene>
<keyword evidence="3" id="KW-1185">Reference proteome</keyword>
<proteinExistence type="predicted"/>
<evidence type="ECO:0000313" key="3">
    <source>
        <dbReference type="Proteomes" id="UP000078492"/>
    </source>
</evidence>
<dbReference type="EMBL" id="KQ980804">
    <property type="protein sequence ID" value="KYN12783.1"/>
    <property type="molecule type" value="Genomic_DNA"/>
</dbReference>
<evidence type="ECO:0000256" key="1">
    <source>
        <dbReference type="SAM" id="MobiDB-lite"/>
    </source>
</evidence>
<feature type="non-terminal residue" evidence="2">
    <location>
        <position position="1"/>
    </location>
</feature>
<dbReference type="Proteomes" id="UP000078492">
    <property type="component" value="Unassembled WGS sequence"/>
</dbReference>
<feature type="region of interest" description="Disordered" evidence="1">
    <location>
        <begin position="1"/>
        <end position="30"/>
    </location>
</feature>
<organism evidence="2 3">
    <name type="scientific">Trachymyrmex cornetzi</name>
    <dbReference type="NCBI Taxonomy" id="471704"/>
    <lineage>
        <taxon>Eukaryota</taxon>
        <taxon>Metazoa</taxon>
        <taxon>Ecdysozoa</taxon>
        <taxon>Arthropoda</taxon>
        <taxon>Hexapoda</taxon>
        <taxon>Insecta</taxon>
        <taxon>Pterygota</taxon>
        <taxon>Neoptera</taxon>
        <taxon>Endopterygota</taxon>
        <taxon>Hymenoptera</taxon>
        <taxon>Apocrita</taxon>
        <taxon>Aculeata</taxon>
        <taxon>Formicoidea</taxon>
        <taxon>Formicidae</taxon>
        <taxon>Myrmicinae</taxon>
        <taxon>Trachymyrmex</taxon>
    </lineage>
</organism>
<sequence length="86" mass="9369">TFRVGTERSVGDDGGGPPSFVVAPPGRRRSPSFFPQGLQIACQLNHNRDSGSRDNLASGYHGVSSPRPKPKASTFTYRYRVHVNPD</sequence>
<dbReference type="AlphaFoldDB" id="A0A195DIR4"/>
<feature type="compositionally biased region" description="Basic and acidic residues" evidence="1">
    <location>
        <begin position="1"/>
        <end position="11"/>
    </location>
</feature>
<evidence type="ECO:0000313" key="2">
    <source>
        <dbReference type="EMBL" id="KYN12783.1"/>
    </source>
</evidence>
<accession>A0A195DIR4</accession>
<feature type="region of interest" description="Disordered" evidence="1">
    <location>
        <begin position="47"/>
        <end position="72"/>
    </location>
</feature>
<reference evidence="2 3" key="1">
    <citation type="submission" date="2015-09" db="EMBL/GenBank/DDBJ databases">
        <title>Trachymyrmex cornetzi WGS genome.</title>
        <authorList>
            <person name="Nygaard S."/>
            <person name="Hu H."/>
            <person name="Boomsma J."/>
            <person name="Zhang G."/>
        </authorList>
    </citation>
    <scope>NUCLEOTIDE SEQUENCE [LARGE SCALE GENOMIC DNA]</scope>
    <source>
        <strain evidence="2">Tcor2-1</strain>
        <tissue evidence="2">Whole body</tissue>
    </source>
</reference>
<name>A0A195DIR4_9HYME</name>
<protein>
    <submittedName>
        <fullName evidence="2">Uncharacterized protein</fullName>
    </submittedName>
</protein>